<dbReference type="Gene3D" id="6.10.250.660">
    <property type="match status" value="1"/>
</dbReference>
<comment type="subcellular location">
    <subcellularLocation>
        <location evidence="1">Cytoplasm</location>
    </subcellularLocation>
</comment>
<keyword evidence="2" id="KW-0963">Cytoplasm</keyword>
<organism evidence="7 8">
    <name type="scientific">Mesoplasma syrphidae</name>
    <dbReference type="NCBI Taxonomy" id="225999"/>
    <lineage>
        <taxon>Bacteria</taxon>
        <taxon>Bacillati</taxon>
        <taxon>Mycoplasmatota</taxon>
        <taxon>Mollicutes</taxon>
        <taxon>Entomoplasmatales</taxon>
        <taxon>Entomoplasmataceae</taxon>
        <taxon>Mesoplasma</taxon>
    </lineage>
</organism>
<evidence type="ECO:0000313" key="7">
    <source>
        <dbReference type="EMBL" id="AUF83661.1"/>
    </source>
</evidence>
<dbReference type="Pfam" id="PF05103">
    <property type="entry name" value="DivIVA"/>
    <property type="match status" value="1"/>
</dbReference>
<keyword evidence="4 6" id="KW-0175">Coiled coil</keyword>
<keyword evidence="8" id="KW-1185">Reference proteome</keyword>
<evidence type="ECO:0000256" key="3">
    <source>
        <dbReference type="ARBA" id="ARBA00022618"/>
    </source>
</evidence>
<dbReference type="KEGG" id="msyr:CXP39_02530"/>
<feature type="coiled-coil region" evidence="6">
    <location>
        <begin position="47"/>
        <end position="119"/>
    </location>
</feature>
<keyword evidence="5" id="KW-0131">Cell cycle</keyword>
<proteinExistence type="predicted"/>
<gene>
    <name evidence="7" type="ORF">CXP39_02530</name>
</gene>
<keyword evidence="3" id="KW-0132">Cell division</keyword>
<dbReference type="AlphaFoldDB" id="A0A2K9BKA6"/>
<dbReference type="NCBIfam" id="TIGR03544">
    <property type="entry name" value="DivI1A_domain"/>
    <property type="match status" value="1"/>
</dbReference>
<dbReference type="GO" id="GO:0051301">
    <property type="term" value="P:cell division"/>
    <property type="evidence" value="ECO:0007669"/>
    <property type="project" value="UniProtKB-KW"/>
</dbReference>
<evidence type="ECO:0000256" key="1">
    <source>
        <dbReference type="ARBA" id="ARBA00004496"/>
    </source>
</evidence>
<dbReference type="RefSeq" id="WP_051591841.1">
    <property type="nucleotide sequence ID" value="NZ_CP025257.1"/>
</dbReference>
<dbReference type="InterPro" id="IPR007793">
    <property type="entry name" value="DivIVA_fam"/>
</dbReference>
<name>A0A2K9BKA6_9MOLU</name>
<dbReference type="Proteomes" id="UP000233419">
    <property type="component" value="Chromosome"/>
</dbReference>
<accession>A0A2K9BKA6</accession>
<protein>
    <submittedName>
        <fullName evidence="7">DivIVA domain-containing protein</fullName>
    </submittedName>
</protein>
<evidence type="ECO:0000256" key="5">
    <source>
        <dbReference type="ARBA" id="ARBA00023306"/>
    </source>
</evidence>
<evidence type="ECO:0000313" key="8">
    <source>
        <dbReference type="Proteomes" id="UP000233419"/>
    </source>
</evidence>
<evidence type="ECO:0000256" key="2">
    <source>
        <dbReference type="ARBA" id="ARBA00022490"/>
    </source>
</evidence>
<sequence length="120" mass="14075">MKINPKLTAEEILETEFLVELKGYRIEEVDDFLDTIRQDYILFTETLKILESENQMLQKENQNLLQEKNDLVVLNKALKSESHAKEIEEVSNGAFIKRIANIEKLLHDVDKNIKKMKSEK</sequence>
<evidence type="ECO:0000256" key="4">
    <source>
        <dbReference type="ARBA" id="ARBA00023054"/>
    </source>
</evidence>
<dbReference type="OrthoDB" id="389699at2"/>
<reference evidence="7 8" key="1">
    <citation type="submission" date="2017-12" db="EMBL/GenBank/DDBJ databases">
        <title>Mesoplasma syrphidae YJS, Complete Genome.</title>
        <authorList>
            <person name="Knight T.F."/>
            <person name="Citino T."/>
            <person name="Rubinstein R."/>
            <person name="Neuschaefer Z."/>
        </authorList>
    </citation>
    <scope>NUCLEOTIDE SEQUENCE [LARGE SCALE GENOMIC DNA]</scope>
    <source>
        <strain evidence="7 8">YJS</strain>
    </source>
</reference>
<evidence type="ECO:0000256" key="6">
    <source>
        <dbReference type="SAM" id="Coils"/>
    </source>
</evidence>
<dbReference type="EMBL" id="CP025257">
    <property type="protein sequence ID" value="AUF83661.1"/>
    <property type="molecule type" value="Genomic_DNA"/>
</dbReference>
<dbReference type="GO" id="GO:0005737">
    <property type="term" value="C:cytoplasm"/>
    <property type="evidence" value="ECO:0007669"/>
    <property type="project" value="UniProtKB-SubCell"/>
</dbReference>
<dbReference type="InterPro" id="IPR019933">
    <property type="entry name" value="DivIVA_domain"/>
</dbReference>